<dbReference type="EMBL" id="HG673019">
    <property type="protein sequence ID" value="CDI82990.1"/>
    <property type="molecule type" value="Genomic_DNA"/>
</dbReference>
<reference evidence="3" key="2">
    <citation type="submission" date="2013-10" db="EMBL/GenBank/DDBJ databases">
        <authorList>
            <person name="Aslett M."/>
        </authorList>
    </citation>
    <scope>NUCLEOTIDE SEQUENCE</scope>
    <source>
        <strain evidence="3">Houghton</strain>
    </source>
</reference>
<feature type="chain" id="PRO_5004670874" evidence="2">
    <location>
        <begin position="25"/>
        <end position="156"/>
    </location>
</feature>
<gene>
    <name evidence="3" type="ORF">EAH_00068090</name>
</gene>
<keyword evidence="4" id="KW-1185">Reference proteome</keyword>
<evidence type="ECO:0000313" key="3">
    <source>
        <dbReference type="EMBL" id="CDI82990.1"/>
    </source>
</evidence>
<dbReference type="Proteomes" id="UP000018050">
    <property type="component" value="Unassembled WGS sequence"/>
</dbReference>
<keyword evidence="2" id="KW-0732">Signal</keyword>
<dbReference type="RefSeq" id="XP_013247800.1">
    <property type="nucleotide sequence ID" value="XM_013392346.1"/>
</dbReference>
<evidence type="ECO:0000256" key="1">
    <source>
        <dbReference type="SAM" id="MobiDB-lite"/>
    </source>
</evidence>
<sequence>MSEFLSLTDRFTLAILFLLSHCRAFSKKALQKRVGRRLAGEQETKGGGSAGSAPEVCGGGEPSSDTAAHSHKRPRDPSWGDPFGEESEDDGEPLSKMWHGGSDWQQAGSPTPFHDIESAAKSAEDEEAALGLSERILSLVEEILSEVRFARGRFLW</sequence>
<proteinExistence type="predicted"/>
<dbReference type="VEuPathDB" id="ToxoDB:EAH_00068090"/>
<feature type="compositionally biased region" description="Acidic residues" evidence="1">
    <location>
        <begin position="83"/>
        <end position="92"/>
    </location>
</feature>
<accession>U6GS21</accession>
<dbReference type="AlphaFoldDB" id="U6GS21"/>
<feature type="signal peptide" evidence="2">
    <location>
        <begin position="1"/>
        <end position="24"/>
    </location>
</feature>
<reference evidence="3" key="1">
    <citation type="submission" date="2013-10" db="EMBL/GenBank/DDBJ databases">
        <title>Genomic analysis of the causative agents of coccidiosis in chickens.</title>
        <authorList>
            <person name="Reid A.J."/>
            <person name="Blake D."/>
            <person name="Billington K."/>
            <person name="Browne H."/>
            <person name="Dunn M."/>
            <person name="Hung S."/>
            <person name="Kawahara F."/>
            <person name="Miranda-Saavedra D."/>
            <person name="Mourier T."/>
            <person name="Nagra H."/>
            <person name="Otto T.D."/>
            <person name="Rawlings N."/>
            <person name="Sanchez A."/>
            <person name="Sanders M."/>
            <person name="Subramaniam C."/>
            <person name="Tay Y."/>
            <person name="Dear P."/>
            <person name="Doerig C."/>
            <person name="Gruber A."/>
            <person name="Parkinson J."/>
            <person name="Shirley M."/>
            <person name="Wan K.L."/>
            <person name="Berriman M."/>
            <person name="Tomley F."/>
            <person name="Pain A."/>
        </authorList>
    </citation>
    <scope>NUCLEOTIDE SEQUENCE</scope>
    <source>
        <strain evidence="3">Houghton</strain>
    </source>
</reference>
<evidence type="ECO:0000256" key="2">
    <source>
        <dbReference type="SAM" id="SignalP"/>
    </source>
</evidence>
<organism evidence="3 4">
    <name type="scientific">Eimeria acervulina</name>
    <name type="common">Coccidian parasite</name>
    <dbReference type="NCBI Taxonomy" id="5801"/>
    <lineage>
        <taxon>Eukaryota</taxon>
        <taxon>Sar</taxon>
        <taxon>Alveolata</taxon>
        <taxon>Apicomplexa</taxon>
        <taxon>Conoidasida</taxon>
        <taxon>Coccidia</taxon>
        <taxon>Eucoccidiorida</taxon>
        <taxon>Eimeriorina</taxon>
        <taxon>Eimeriidae</taxon>
        <taxon>Eimeria</taxon>
    </lineage>
</organism>
<feature type="region of interest" description="Disordered" evidence="1">
    <location>
        <begin position="37"/>
        <end position="127"/>
    </location>
</feature>
<protein>
    <submittedName>
        <fullName evidence="3">Uncharacterized protein</fullName>
    </submittedName>
</protein>
<name>U6GS21_EIMAC</name>
<dbReference type="GeneID" id="25274878"/>
<evidence type="ECO:0000313" key="4">
    <source>
        <dbReference type="Proteomes" id="UP000018050"/>
    </source>
</evidence>